<keyword evidence="3" id="KW-1185">Reference proteome</keyword>
<name>A0ABD5QUG4_9EURY</name>
<dbReference type="Pfam" id="PF23378">
    <property type="entry name" value="DUF7095"/>
    <property type="match status" value="1"/>
</dbReference>
<feature type="compositionally biased region" description="Low complexity" evidence="1">
    <location>
        <begin position="121"/>
        <end position="139"/>
    </location>
</feature>
<proteinExistence type="predicted"/>
<sequence>MELERAVDRVEAIVDRVEDEPMPVPVREVWAFGDVALGLDPIDRLDVYLTKDVLMDSDADAAAAFEAEYGVKGIGTTVRASWAEANPDRVRASDNGYAAPEKCLAAELLAVPAASDRPDTPADNAAADNAAADNDTTGTDARDAPIHLEVCNASFGDNVTQRLKGALAREAYGEVLDPRGVCLWAGGRRDEEAFERLRDGAFAMPTLPAALSSLGVDDDVAGAVADALATERADQDGSSVRGDMV</sequence>
<dbReference type="AlphaFoldDB" id="A0ABD5QUG4"/>
<accession>A0ABD5QUG4</accession>
<protein>
    <submittedName>
        <fullName evidence="2">Uncharacterized protein</fullName>
    </submittedName>
</protein>
<gene>
    <name evidence="2" type="ORF">ACFPJA_13490</name>
</gene>
<feature type="region of interest" description="Disordered" evidence="1">
    <location>
        <begin position="115"/>
        <end position="141"/>
    </location>
</feature>
<dbReference type="Proteomes" id="UP001596145">
    <property type="component" value="Unassembled WGS sequence"/>
</dbReference>
<dbReference type="RefSeq" id="WP_122105329.1">
    <property type="nucleotide sequence ID" value="NZ_JBHSKV010000018.1"/>
</dbReference>
<organism evidence="2 3">
    <name type="scientific">Halorubrum glutamatedens</name>
    <dbReference type="NCBI Taxonomy" id="2707018"/>
    <lineage>
        <taxon>Archaea</taxon>
        <taxon>Methanobacteriati</taxon>
        <taxon>Methanobacteriota</taxon>
        <taxon>Stenosarchaea group</taxon>
        <taxon>Halobacteria</taxon>
        <taxon>Halobacteriales</taxon>
        <taxon>Haloferacaceae</taxon>
        <taxon>Halorubrum</taxon>
    </lineage>
</organism>
<dbReference type="InterPro" id="IPR055521">
    <property type="entry name" value="DUF7095"/>
</dbReference>
<evidence type="ECO:0000313" key="3">
    <source>
        <dbReference type="Proteomes" id="UP001596145"/>
    </source>
</evidence>
<comment type="caution">
    <text evidence="2">The sequence shown here is derived from an EMBL/GenBank/DDBJ whole genome shotgun (WGS) entry which is preliminary data.</text>
</comment>
<dbReference type="EMBL" id="JBHSKV010000018">
    <property type="protein sequence ID" value="MFC5135724.1"/>
    <property type="molecule type" value="Genomic_DNA"/>
</dbReference>
<evidence type="ECO:0000313" key="2">
    <source>
        <dbReference type="EMBL" id="MFC5135724.1"/>
    </source>
</evidence>
<reference evidence="2 3" key="1">
    <citation type="journal article" date="2019" name="Int. J. Syst. Evol. Microbiol.">
        <title>The Global Catalogue of Microorganisms (GCM) 10K type strain sequencing project: providing services to taxonomists for standard genome sequencing and annotation.</title>
        <authorList>
            <consortium name="The Broad Institute Genomics Platform"/>
            <consortium name="The Broad Institute Genome Sequencing Center for Infectious Disease"/>
            <person name="Wu L."/>
            <person name="Ma J."/>
        </authorList>
    </citation>
    <scope>NUCLEOTIDE SEQUENCE [LARGE SCALE GENOMIC DNA]</scope>
    <source>
        <strain evidence="2 3">CGMCC 1.16026</strain>
    </source>
</reference>
<evidence type="ECO:0000256" key="1">
    <source>
        <dbReference type="SAM" id="MobiDB-lite"/>
    </source>
</evidence>